<proteinExistence type="predicted"/>
<organism evidence="2">
    <name type="scientific">marine sediment metagenome</name>
    <dbReference type="NCBI Taxonomy" id="412755"/>
    <lineage>
        <taxon>unclassified sequences</taxon>
        <taxon>metagenomes</taxon>
        <taxon>ecological metagenomes</taxon>
    </lineage>
</organism>
<reference evidence="2" key="1">
    <citation type="journal article" date="2015" name="Nature">
        <title>Complex archaea that bridge the gap between prokaryotes and eukaryotes.</title>
        <authorList>
            <person name="Spang A."/>
            <person name="Saw J.H."/>
            <person name="Jorgensen S.L."/>
            <person name="Zaremba-Niedzwiedzka K."/>
            <person name="Martijn J."/>
            <person name="Lind A.E."/>
            <person name="van Eijk R."/>
            <person name="Schleper C."/>
            <person name="Guy L."/>
            <person name="Ettema T.J."/>
        </authorList>
    </citation>
    <scope>NUCLEOTIDE SEQUENCE</scope>
</reference>
<comment type="caution">
    <text evidence="2">The sequence shown here is derived from an EMBL/GenBank/DDBJ whole genome shotgun (WGS) entry which is preliminary data.</text>
</comment>
<gene>
    <name evidence="2" type="ORF">LCGC14_2635030</name>
</gene>
<dbReference type="EMBL" id="LAZR01045299">
    <property type="protein sequence ID" value="KKK99210.1"/>
    <property type="molecule type" value="Genomic_DNA"/>
</dbReference>
<evidence type="ECO:0000313" key="2">
    <source>
        <dbReference type="EMBL" id="KKK99210.1"/>
    </source>
</evidence>
<feature type="compositionally biased region" description="Basic residues" evidence="1">
    <location>
        <begin position="1"/>
        <end position="12"/>
    </location>
</feature>
<accession>A0A0F9ALN8</accession>
<feature type="region of interest" description="Disordered" evidence="1">
    <location>
        <begin position="1"/>
        <end position="22"/>
    </location>
</feature>
<dbReference type="AlphaFoldDB" id="A0A0F9ALN8"/>
<name>A0A0F9ALN8_9ZZZZ</name>
<sequence length="43" mass="4943">MHKDGKKKKKRGPKEERLELEGSYEGAVKKAILKPRPKAAWPK</sequence>
<protein>
    <submittedName>
        <fullName evidence="2">Uncharacterized protein</fullName>
    </submittedName>
</protein>
<evidence type="ECO:0000256" key="1">
    <source>
        <dbReference type="SAM" id="MobiDB-lite"/>
    </source>
</evidence>